<keyword evidence="3 6" id="KW-0812">Transmembrane</keyword>
<keyword evidence="5 6" id="KW-0472">Membrane</keyword>
<protein>
    <submittedName>
        <fullName evidence="8">Glycerol-3-phosphate transporter</fullName>
    </submittedName>
</protein>
<dbReference type="Gene3D" id="1.20.1250.20">
    <property type="entry name" value="MFS general substrate transporter like domains"/>
    <property type="match status" value="1"/>
</dbReference>
<gene>
    <name evidence="8" type="primary">glpT_1</name>
    <name evidence="8" type="ORF">NCTC11391_01936</name>
</gene>
<feature type="domain" description="Major facilitator superfamily (MFS) profile" evidence="7">
    <location>
        <begin position="1"/>
        <end position="84"/>
    </location>
</feature>
<feature type="transmembrane region" description="Helical" evidence="6">
    <location>
        <begin position="62"/>
        <end position="80"/>
    </location>
</feature>
<dbReference type="PROSITE" id="PS50850">
    <property type="entry name" value="MFS"/>
    <property type="match status" value="1"/>
</dbReference>
<dbReference type="AlphaFoldDB" id="A0A380JGR4"/>
<dbReference type="GO" id="GO:0005886">
    <property type="term" value="C:plasma membrane"/>
    <property type="evidence" value="ECO:0007669"/>
    <property type="project" value="UniProtKB-SubCell"/>
</dbReference>
<evidence type="ECO:0000256" key="2">
    <source>
        <dbReference type="ARBA" id="ARBA00022448"/>
    </source>
</evidence>
<evidence type="ECO:0000313" key="8">
    <source>
        <dbReference type="EMBL" id="SUN37141.1"/>
    </source>
</evidence>
<dbReference type="Proteomes" id="UP000254082">
    <property type="component" value="Unassembled WGS sequence"/>
</dbReference>
<evidence type="ECO:0000256" key="4">
    <source>
        <dbReference type="ARBA" id="ARBA00022989"/>
    </source>
</evidence>
<keyword evidence="9" id="KW-1185">Reference proteome</keyword>
<evidence type="ECO:0000256" key="1">
    <source>
        <dbReference type="ARBA" id="ARBA00004651"/>
    </source>
</evidence>
<organism evidence="8 9">
    <name type="scientific">Streptococcus downei MFe28</name>
    <dbReference type="NCBI Taxonomy" id="764290"/>
    <lineage>
        <taxon>Bacteria</taxon>
        <taxon>Bacillati</taxon>
        <taxon>Bacillota</taxon>
        <taxon>Bacilli</taxon>
        <taxon>Lactobacillales</taxon>
        <taxon>Streptococcaceae</taxon>
        <taxon>Streptococcus</taxon>
    </lineage>
</organism>
<comment type="subcellular location">
    <subcellularLocation>
        <location evidence="1">Cell membrane</location>
        <topology evidence="1">Multi-pass membrane protein</topology>
    </subcellularLocation>
</comment>
<dbReference type="SUPFAM" id="SSF103473">
    <property type="entry name" value="MFS general substrate transporter"/>
    <property type="match status" value="1"/>
</dbReference>
<accession>A0A380JGR4</accession>
<evidence type="ECO:0000259" key="7">
    <source>
        <dbReference type="PROSITE" id="PS50850"/>
    </source>
</evidence>
<sequence>MGSLIYAPLTLVGFMVNEVVPKFAVGSSTGFIGFFQYIFGETSATALIGILVAKFGWVASNIVIYSACGLAALLLIYIMIHEARIRKALAR</sequence>
<feature type="transmembrane region" description="Helical" evidence="6">
    <location>
        <begin position="37"/>
        <end position="56"/>
    </location>
</feature>
<dbReference type="InterPro" id="IPR036259">
    <property type="entry name" value="MFS_trans_sf"/>
</dbReference>
<dbReference type="EMBL" id="UHFA01000002">
    <property type="protein sequence ID" value="SUN37141.1"/>
    <property type="molecule type" value="Genomic_DNA"/>
</dbReference>
<evidence type="ECO:0000313" key="9">
    <source>
        <dbReference type="Proteomes" id="UP000254082"/>
    </source>
</evidence>
<evidence type="ECO:0000256" key="6">
    <source>
        <dbReference type="SAM" id="Phobius"/>
    </source>
</evidence>
<dbReference type="InterPro" id="IPR020846">
    <property type="entry name" value="MFS_dom"/>
</dbReference>
<keyword evidence="4 6" id="KW-1133">Transmembrane helix</keyword>
<name>A0A380JGR4_STRDO</name>
<dbReference type="GO" id="GO:0022857">
    <property type="term" value="F:transmembrane transporter activity"/>
    <property type="evidence" value="ECO:0007669"/>
    <property type="project" value="InterPro"/>
</dbReference>
<feature type="transmembrane region" description="Helical" evidence="6">
    <location>
        <begin position="6"/>
        <end position="25"/>
    </location>
</feature>
<proteinExistence type="predicted"/>
<keyword evidence="2" id="KW-0813">Transport</keyword>
<reference evidence="8 9" key="1">
    <citation type="submission" date="2018-06" db="EMBL/GenBank/DDBJ databases">
        <authorList>
            <consortium name="Pathogen Informatics"/>
            <person name="Doyle S."/>
        </authorList>
    </citation>
    <scope>NUCLEOTIDE SEQUENCE [LARGE SCALE GENOMIC DNA]</scope>
    <source>
        <strain evidence="9">NCTC 11391</strain>
    </source>
</reference>
<evidence type="ECO:0000256" key="5">
    <source>
        <dbReference type="ARBA" id="ARBA00023136"/>
    </source>
</evidence>
<evidence type="ECO:0000256" key="3">
    <source>
        <dbReference type="ARBA" id="ARBA00022692"/>
    </source>
</evidence>